<dbReference type="Pfam" id="PF04542">
    <property type="entry name" value="Sigma70_r2"/>
    <property type="match status" value="1"/>
</dbReference>
<keyword evidence="8" id="KW-1185">Reference proteome</keyword>
<dbReference type="InterPro" id="IPR036388">
    <property type="entry name" value="WH-like_DNA-bd_sf"/>
</dbReference>
<keyword evidence="3" id="KW-0731">Sigma factor</keyword>
<dbReference type="SUPFAM" id="SSF88946">
    <property type="entry name" value="Sigma2 domain of RNA polymerase sigma factors"/>
    <property type="match status" value="1"/>
</dbReference>
<dbReference type="EMBL" id="QZVS01000061">
    <property type="protein sequence ID" value="RJT90362.1"/>
    <property type="molecule type" value="Genomic_DNA"/>
</dbReference>
<organism evidence="7 8">
    <name type="scientific">Cryobacterium melibiosiphilum</name>
    <dbReference type="NCBI Taxonomy" id="995039"/>
    <lineage>
        <taxon>Bacteria</taxon>
        <taxon>Bacillati</taxon>
        <taxon>Actinomycetota</taxon>
        <taxon>Actinomycetes</taxon>
        <taxon>Micrococcales</taxon>
        <taxon>Microbacteriaceae</taxon>
        <taxon>Cryobacterium</taxon>
    </lineage>
</organism>
<dbReference type="OrthoDB" id="3747638at2"/>
<keyword evidence="2" id="KW-0805">Transcription regulation</keyword>
<evidence type="ECO:0000256" key="1">
    <source>
        <dbReference type="ARBA" id="ARBA00010641"/>
    </source>
</evidence>
<dbReference type="NCBIfam" id="TIGR02937">
    <property type="entry name" value="sigma70-ECF"/>
    <property type="match status" value="1"/>
</dbReference>
<dbReference type="PANTHER" id="PTHR43133">
    <property type="entry name" value="RNA POLYMERASE ECF-TYPE SIGMA FACTO"/>
    <property type="match status" value="1"/>
</dbReference>
<sequence>MDTGVVNEVEVWTRACANDGRAFTSLFDTHRDRVFRHVLRLVDNAHDAEEVTSASFFELWRRRASVILVSDSVLPWLLVTAGNIARNVSRGTRRYRALFDSLQRADATADAEQIAVDHFEDDESLGYLKAAMKMLKPVDASLVILVVLEDYAVTEAATLLGLSAGAARTRLHRAKGKMRQQLTEART</sequence>
<evidence type="ECO:0000259" key="5">
    <source>
        <dbReference type="Pfam" id="PF04542"/>
    </source>
</evidence>
<keyword evidence="4" id="KW-0804">Transcription</keyword>
<dbReference type="InterPro" id="IPR013325">
    <property type="entry name" value="RNA_pol_sigma_r2"/>
</dbReference>
<feature type="domain" description="RNA polymerase sigma factor 70 region 4 type 2" evidence="6">
    <location>
        <begin position="127"/>
        <end position="178"/>
    </location>
</feature>
<proteinExistence type="inferred from homology"/>
<dbReference type="PANTHER" id="PTHR43133:SF25">
    <property type="entry name" value="RNA POLYMERASE SIGMA FACTOR RFAY-RELATED"/>
    <property type="match status" value="1"/>
</dbReference>
<dbReference type="InterPro" id="IPR007627">
    <property type="entry name" value="RNA_pol_sigma70_r2"/>
</dbReference>
<dbReference type="Gene3D" id="1.10.10.10">
    <property type="entry name" value="Winged helix-like DNA-binding domain superfamily/Winged helix DNA-binding domain"/>
    <property type="match status" value="1"/>
</dbReference>
<feature type="domain" description="RNA polymerase sigma-70 region 2" evidence="5">
    <location>
        <begin position="26"/>
        <end position="94"/>
    </location>
</feature>
<dbReference type="InterPro" id="IPR014284">
    <property type="entry name" value="RNA_pol_sigma-70_dom"/>
</dbReference>
<accession>A0A3A5MLX0</accession>
<dbReference type="InterPro" id="IPR039425">
    <property type="entry name" value="RNA_pol_sigma-70-like"/>
</dbReference>
<gene>
    <name evidence="7" type="ORF">D6T64_04265</name>
</gene>
<dbReference type="GO" id="GO:0003677">
    <property type="term" value="F:DNA binding"/>
    <property type="evidence" value="ECO:0007669"/>
    <property type="project" value="InterPro"/>
</dbReference>
<dbReference type="Gene3D" id="1.10.1740.10">
    <property type="match status" value="1"/>
</dbReference>
<protein>
    <submittedName>
        <fullName evidence="7">RNA polymerase sigma factor</fullName>
    </submittedName>
</protein>
<evidence type="ECO:0000313" key="8">
    <source>
        <dbReference type="Proteomes" id="UP000272015"/>
    </source>
</evidence>
<evidence type="ECO:0000256" key="2">
    <source>
        <dbReference type="ARBA" id="ARBA00023015"/>
    </source>
</evidence>
<dbReference type="AlphaFoldDB" id="A0A3A5MLX0"/>
<evidence type="ECO:0000259" key="6">
    <source>
        <dbReference type="Pfam" id="PF08281"/>
    </source>
</evidence>
<dbReference type="GO" id="GO:0006352">
    <property type="term" value="P:DNA-templated transcription initiation"/>
    <property type="evidence" value="ECO:0007669"/>
    <property type="project" value="InterPro"/>
</dbReference>
<name>A0A3A5MLX0_9MICO</name>
<dbReference type="InterPro" id="IPR013249">
    <property type="entry name" value="RNA_pol_sigma70_r4_t2"/>
</dbReference>
<comment type="similarity">
    <text evidence="1">Belongs to the sigma-70 factor family. ECF subfamily.</text>
</comment>
<evidence type="ECO:0000313" key="7">
    <source>
        <dbReference type="EMBL" id="RJT90362.1"/>
    </source>
</evidence>
<dbReference type="SUPFAM" id="SSF88659">
    <property type="entry name" value="Sigma3 and sigma4 domains of RNA polymerase sigma factors"/>
    <property type="match status" value="1"/>
</dbReference>
<dbReference type="GO" id="GO:0016987">
    <property type="term" value="F:sigma factor activity"/>
    <property type="evidence" value="ECO:0007669"/>
    <property type="project" value="UniProtKB-KW"/>
</dbReference>
<evidence type="ECO:0000256" key="3">
    <source>
        <dbReference type="ARBA" id="ARBA00023082"/>
    </source>
</evidence>
<evidence type="ECO:0000256" key="4">
    <source>
        <dbReference type="ARBA" id="ARBA00023163"/>
    </source>
</evidence>
<comment type="caution">
    <text evidence="7">The sequence shown here is derived from an EMBL/GenBank/DDBJ whole genome shotgun (WGS) entry which is preliminary data.</text>
</comment>
<dbReference type="InterPro" id="IPR013324">
    <property type="entry name" value="RNA_pol_sigma_r3/r4-like"/>
</dbReference>
<dbReference type="Proteomes" id="UP000272015">
    <property type="component" value="Unassembled WGS sequence"/>
</dbReference>
<reference evidence="7 8" key="1">
    <citation type="submission" date="2018-09" db="EMBL/GenBank/DDBJ databases">
        <title>Novel species of Cryobacterium.</title>
        <authorList>
            <person name="Liu Q."/>
            <person name="Xin Y.-H."/>
        </authorList>
    </citation>
    <scope>NUCLEOTIDE SEQUENCE [LARGE SCALE GENOMIC DNA]</scope>
    <source>
        <strain evidence="7 8">Hh39</strain>
    </source>
</reference>
<dbReference type="Pfam" id="PF08281">
    <property type="entry name" value="Sigma70_r4_2"/>
    <property type="match status" value="1"/>
</dbReference>